<dbReference type="SUPFAM" id="SSF48097">
    <property type="entry name" value="Regulator of G-protein signaling, RGS"/>
    <property type="match status" value="1"/>
</dbReference>
<feature type="transmembrane region" description="Helical" evidence="1">
    <location>
        <begin position="20"/>
        <end position="43"/>
    </location>
</feature>
<dbReference type="PROSITE" id="PS50132">
    <property type="entry name" value="RGS"/>
    <property type="match status" value="1"/>
</dbReference>
<proteinExistence type="predicted"/>
<keyword evidence="1" id="KW-0812">Transmembrane</keyword>
<dbReference type="InterPro" id="IPR016137">
    <property type="entry name" value="RGS"/>
</dbReference>
<dbReference type="EMBL" id="QUSY01002304">
    <property type="protein sequence ID" value="RHY21701.1"/>
    <property type="molecule type" value="Genomic_DNA"/>
</dbReference>
<dbReference type="InterPro" id="IPR044926">
    <property type="entry name" value="RGS_subdomain_2"/>
</dbReference>
<feature type="transmembrane region" description="Helical" evidence="1">
    <location>
        <begin position="80"/>
        <end position="99"/>
    </location>
</feature>
<evidence type="ECO:0000259" key="2">
    <source>
        <dbReference type="PROSITE" id="PS50132"/>
    </source>
</evidence>
<dbReference type="AlphaFoldDB" id="A0A418AI46"/>
<dbReference type="Gene3D" id="1.10.167.10">
    <property type="entry name" value="Regulator of G-protein Signalling 4, domain 2"/>
    <property type="match status" value="1"/>
</dbReference>
<keyword evidence="1" id="KW-1133">Transmembrane helix</keyword>
<dbReference type="VEuPathDB" id="FungiDB:H310_09793"/>
<accession>A0A418AI46</accession>
<dbReference type="Proteomes" id="UP000285060">
    <property type="component" value="Unassembled WGS sequence"/>
</dbReference>
<feature type="transmembrane region" description="Helical" evidence="1">
    <location>
        <begin position="50"/>
        <end position="68"/>
    </location>
</feature>
<keyword evidence="1" id="KW-0472">Membrane</keyword>
<feature type="domain" description="RGS" evidence="2">
    <location>
        <begin position="211"/>
        <end position="248"/>
    </location>
</feature>
<gene>
    <name evidence="3" type="ORF">DYB32_009729</name>
</gene>
<evidence type="ECO:0000313" key="4">
    <source>
        <dbReference type="Proteomes" id="UP000285060"/>
    </source>
</evidence>
<sequence length="383" mass="43384">MLYIYVTNMHLPPIKYCQPYLMTATGIFCTFYCILAPLVYIVGADWPAPVAIVCGYILPCLIWSQALIRSLSISNIDSLVLWAATCTLALLAGIGGIVLSAQMAPYIDNLGLRFTYRRSCYAGSILVALSAMLSTLEITTSLVWARNYNVHYIFYTLAAQYFFFFNLVVPLRQLASFQRLLFGRYVASTRAASSSASQSRKATVPAAQTDELEQYLHSPHGTASFFEFCQRDFRTEEIRAWQLVEQFKHGNVTEHKVLSTCLLPQCPLACPTSIEWGPLYVKRVNSWMHRDTDIVGTDIPRTFFDEFQVALLSALCEDVWLRFKEQSMEWKDHNRRRKSLEGMDTVLRMVVKQAPPEVVSPTPAADNDLLESLDDELASMVHH</sequence>
<name>A0A418AI46_9STRA</name>
<feature type="transmembrane region" description="Helical" evidence="1">
    <location>
        <begin position="120"/>
        <end position="144"/>
    </location>
</feature>
<reference evidence="3 4" key="1">
    <citation type="submission" date="2018-08" db="EMBL/GenBank/DDBJ databases">
        <title>Aphanomyces genome sequencing and annotation.</title>
        <authorList>
            <person name="Minardi D."/>
            <person name="Oidtmann B."/>
            <person name="Van Der Giezen M."/>
            <person name="Studholme D.J."/>
        </authorList>
    </citation>
    <scope>NUCLEOTIDE SEQUENCE [LARGE SCALE GENOMIC DNA]</scope>
    <source>
        <strain evidence="3 4">NJM0002</strain>
    </source>
</reference>
<protein>
    <recommendedName>
        <fullName evidence="2">RGS domain-containing protein</fullName>
    </recommendedName>
</protein>
<dbReference type="InterPro" id="IPR036305">
    <property type="entry name" value="RGS_sf"/>
</dbReference>
<feature type="transmembrane region" description="Helical" evidence="1">
    <location>
        <begin position="150"/>
        <end position="169"/>
    </location>
</feature>
<keyword evidence="4" id="KW-1185">Reference proteome</keyword>
<evidence type="ECO:0000256" key="1">
    <source>
        <dbReference type="SAM" id="Phobius"/>
    </source>
</evidence>
<evidence type="ECO:0000313" key="3">
    <source>
        <dbReference type="EMBL" id="RHY21701.1"/>
    </source>
</evidence>
<comment type="caution">
    <text evidence="3">The sequence shown here is derived from an EMBL/GenBank/DDBJ whole genome shotgun (WGS) entry which is preliminary data.</text>
</comment>
<organism evidence="3 4">
    <name type="scientific">Aphanomyces invadans</name>
    <dbReference type="NCBI Taxonomy" id="157072"/>
    <lineage>
        <taxon>Eukaryota</taxon>
        <taxon>Sar</taxon>
        <taxon>Stramenopiles</taxon>
        <taxon>Oomycota</taxon>
        <taxon>Saprolegniomycetes</taxon>
        <taxon>Saprolegniales</taxon>
        <taxon>Verrucalvaceae</taxon>
        <taxon>Aphanomyces</taxon>
    </lineage>
</organism>